<evidence type="ECO:0000313" key="3">
    <source>
        <dbReference type="EMBL" id="ACL02722.1"/>
    </source>
</evidence>
<dbReference type="InterPro" id="IPR033425">
    <property type="entry name" value="MASE3"/>
</dbReference>
<protein>
    <recommendedName>
        <fullName evidence="2">Membrane-associated sensor domain-containing protein</fullName>
    </recommendedName>
</protein>
<dbReference type="HOGENOM" id="CLU_1056570_0_0_7"/>
<feature type="transmembrane region" description="Helical" evidence="1">
    <location>
        <begin position="37"/>
        <end position="57"/>
    </location>
</feature>
<keyword evidence="1" id="KW-0472">Membrane</keyword>
<dbReference type="RefSeq" id="WP_012610160.1">
    <property type="nucleotide sequence ID" value="NC_011768.1"/>
</dbReference>
<feature type="transmembrane region" description="Helical" evidence="1">
    <location>
        <begin position="198"/>
        <end position="217"/>
    </location>
</feature>
<dbReference type="KEGG" id="dal:Dalk_1019"/>
<keyword evidence="4" id="KW-1185">Reference proteome</keyword>
<reference evidence="3 4" key="1">
    <citation type="journal article" date="2012" name="Environ. Microbiol.">
        <title>The genome sequence of Desulfatibacillum alkenivorans AK-01: a blueprint for anaerobic alkane oxidation.</title>
        <authorList>
            <person name="Callaghan A.V."/>
            <person name="Morris B.E."/>
            <person name="Pereira I.A."/>
            <person name="McInerney M.J."/>
            <person name="Austin R.N."/>
            <person name="Groves J.T."/>
            <person name="Kukor J.J."/>
            <person name="Suflita J.M."/>
            <person name="Young L.Y."/>
            <person name="Zylstra G.J."/>
            <person name="Wawrik B."/>
        </authorList>
    </citation>
    <scope>NUCLEOTIDE SEQUENCE [LARGE SCALE GENOMIC DNA]</scope>
    <source>
        <strain evidence="3 4">AK-01</strain>
    </source>
</reference>
<evidence type="ECO:0000313" key="4">
    <source>
        <dbReference type="Proteomes" id="UP000000739"/>
    </source>
</evidence>
<dbReference type="eggNOG" id="COG2205">
    <property type="taxonomic scope" value="Bacteria"/>
</dbReference>
<accession>B8FK47</accession>
<feature type="transmembrane region" description="Helical" evidence="1">
    <location>
        <begin position="69"/>
        <end position="89"/>
    </location>
</feature>
<feature type="domain" description="Membrane-associated sensor" evidence="2">
    <location>
        <begin position="34"/>
        <end position="238"/>
    </location>
</feature>
<gene>
    <name evidence="3" type="ordered locus">Dalk_1019</name>
</gene>
<keyword evidence="1" id="KW-0812">Transmembrane</keyword>
<proteinExistence type="predicted"/>
<evidence type="ECO:0000256" key="1">
    <source>
        <dbReference type="SAM" id="Phobius"/>
    </source>
</evidence>
<feature type="transmembrane region" description="Helical" evidence="1">
    <location>
        <begin position="223"/>
        <end position="243"/>
    </location>
</feature>
<feature type="transmembrane region" description="Helical" evidence="1">
    <location>
        <begin position="7"/>
        <end position="25"/>
    </location>
</feature>
<dbReference type="Pfam" id="PF17159">
    <property type="entry name" value="MASE3"/>
    <property type="match status" value="1"/>
</dbReference>
<dbReference type="AlphaFoldDB" id="B8FK47"/>
<feature type="transmembrane region" description="Helical" evidence="1">
    <location>
        <begin position="162"/>
        <end position="186"/>
    </location>
</feature>
<feature type="transmembrane region" description="Helical" evidence="1">
    <location>
        <begin position="129"/>
        <end position="150"/>
    </location>
</feature>
<keyword evidence="1" id="KW-1133">Transmembrane helix</keyword>
<name>B8FK47_DESAL</name>
<dbReference type="Proteomes" id="UP000000739">
    <property type="component" value="Chromosome"/>
</dbReference>
<dbReference type="EMBL" id="CP001322">
    <property type="protein sequence ID" value="ACL02722.1"/>
    <property type="molecule type" value="Genomic_DNA"/>
</dbReference>
<organism evidence="3 4">
    <name type="scientific">Desulfatibacillum aliphaticivorans</name>
    <dbReference type="NCBI Taxonomy" id="218208"/>
    <lineage>
        <taxon>Bacteria</taxon>
        <taxon>Pseudomonadati</taxon>
        <taxon>Thermodesulfobacteriota</taxon>
        <taxon>Desulfobacteria</taxon>
        <taxon>Desulfobacterales</taxon>
        <taxon>Desulfatibacillaceae</taxon>
        <taxon>Desulfatibacillum</taxon>
    </lineage>
</organism>
<sequence>MSSISPVKIWIAGIFLIAIPVILFFDRLYALHFQHIQLHSTIETFGGITVCLISLMLYLESQASLNAQLIMLATGFAAMGVLDISHAVSKPGDSFIFLHSVGSLFGGFFFASVWFTHGRRMRNLFELRFIYFGFAILSASVGLRALLFPGDVPRILPLYDEGFTVFAVLINLTASFLFFLSMAKFYKIYRQSGAKRDLLFVYLSCLFGIAELIFPFSNPWNGMWWVWHLVRLTAFTATLVFVFRRYRRSLHEGDLAGGGSGES</sequence>
<evidence type="ECO:0000259" key="2">
    <source>
        <dbReference type="Pfam" id="PF17159"/>
    </source>
</evidence>
<feature type="transmembrane region" description="Helical" evidence="1">
    <location>
        <begin position="95"/>
        <end position="117"/>
    </location>
</feature>